<keyword evidence="3" id="KW-1185">Reference proteome</keyword>
<keyword evidence="2" id="KW-0808">Transferase</keyword>
<sequence length="500" mass="55568">MNMVRDVLKEFSFDEYIETNSDLAAHFSGRDRDEIFNHFKEFGIIERRGIHLSDYVNIEGVLCSDKGDFFITGWADRRIFQTIDITVQVGYVKYRFAEAEPCWYDRVDVNTVLGDHDQPSGFCVLLRVDDAEAFLIHSALSVSINGVALFQQNIARWLSTERFLHDALGACAILSDRPIGETLGSAKRLHRQFLPIWQRVIGGMKFARLLSVDTERKVRTSIVITIYRKADMLLVQLSELAEFLERAAVELVIVLNDVDNAATLAEEVMAFCQIHPIAISLYQCSGNSGFSAGNNFGASVARGNVLVFMNPDVFPPLDNAEGSLAFLLSDPGDGLHGAMLYYGDGLLMHSGMYVVQDLVSHASTGVGHALRVEHFGKGLTLDIDADKKAVSQAVNAIPQQICIPSAALWKIRKKQFAKMGGLSTDYIYAYYEDAAFGLEALKAGVAVTIDTSARWIHMEGVGKSMPPHVRSFMWLNRAHFSETYADTPHVVDTLMDHSLL</sequence>
<dbReference type="PANTHER" id="PTHR43179:SF7">
    <property type="entry name" value="RHAMNOSYLTRANSFERASE WBBL"/>
    <property type="match status" value="1"/>
</dbReference>
<dbReference type="AlphaFoldDB" id="A0A4Q1KIU5"/>
<dbReference type="InterPro" id="IPR001173">
    <property type="entry name" value="Glyco_trans_2-like"/>
</dbReference>
<dbReference type="SUPFAM" id="SSF53448">
    <property type="entry name" value="Nucleotide-diphospho-sugar transferases"/>
    <property type="match status" value="1"/>
</dbReference>
<feature type="domain" description="Glycosyltransferase 2-like" evidence="1">
    <location>
        <begin position="221"/>
        <end position="344"/>
    </location>
</feature>
<name>A0A4Q1KIU5_9SPHN</name>
<gene>
    <name evidence="2" type="ORF">EQG66_08275</name>
</gene>
<proteinExistence type="predicted"/>
<dbReference type="PANTHER" id="PTHR43179">
    <property type="entry name" value="RHAMNOSYLTRANSFERASE WBBL"/>
    <property type="match status" value="1"/>
</dbReference>
<organism evidence="2 3">
    <name type="scientific">Sphingobium fluviale</name>
    <dbReference type="NCBI Taxonomy" id="2506423"/>
    <lineage>
        <taxon>Bacteria</taxon>
        <taxon>Pseudomonadati</taxon>
        <taxon>Pseudomonadota</taxon>
        <taxon>Alphaproteobacteria</taxon>
        <taxon>Sphingomonadales</taxon>
        <taxon>Sphingomonadaceae</taxon>
        <taxon>Sphingobium</taxon>
    </lineage>
</organism>
<reference evidence="3" key="1">
    <citation type="submission" date="2019-01" db="EMBL/GenBank/DDBJ databases">
        <title>Cytophagaceae bacterium strain CAR-16.</title>
        <authorList>
            <person name="Chen W.-M."/>
        </authorList>
    </citation>
    <scope>NUCLEOTIDE SEQUENCE [LARGE SCALE GENOMIC DNA]</scope>
    <source>
        <strain evidence="3">CHR27</strain>
    </source>
</reference>
<evidence type="ECO:0000313" key="2">
    <source>
        <dbReference type="EMBL" id="RXR29059.1"/>
    </source>
</evidence>
<dbReference type="EMBL" id="SBKP01000006">
    <property type="protein sequence ID" value="RXR29059.1"/>
    <property type="molecule type" value="Genomic_DNA"/>
</dbReference>
<protein>
    <submittedName>
        <fullName evidence="2">Glycosyltransferase family 2 protein</fullName>
    </submittedName>
</protein>
<dbReference type="InterPro" id="IPR029044">
    <property type="entry name" value="Nucleotide-diphossugar_trans"/>
</dbReference>
<dbReference type="OrthoDB" id="9783791at2"/>
<dbReference type="RefSeq" id="WP_129404125.1">
    <property type="nucleotide sequence ID" value="NZ_SBKP01000006.1"/>
</dbReference>
<comment type="caution">
    <text evidence="2">The sequence shown here is derived from an EMBL/GenBank/DDBJ whole genome shotgun (WGS) entry which is preliminary data.</text>
</comment>
<dbReference type="GO" id="GO:0016740">
    <property type="term" value="F:transferase activity"/>
    <property type="evidence" value="ECO:0007669"/>
    <property type="project" value="UniProtKB-KW"/>
</dbReference>
<dbReference type="Gene3D" id="3.90.550.10">
    <property type="entry name" value="Spore Coat Polysaccharide Biosynthesis Protein SpsA, Chain A"/>
    <property type="match status" value="1"/>
</dbReference>
<dbReference type="Pfam" id="PF00535">
    <property type="entry name" value="Glycos_transf_2"/>
    <property type="match status" value="1"/>
</dbReference>
<evidence type="ECO:0000313" key="3">
    <source>
        <dbReference type="Proteomes" id="UP000290958"/>
    </source>
</evidence>
<evidence type="ECO:0000259" key="1">
    <source>
        <dbReference type="Pfam" id="PF00535"/>
    </source>
</evidence>
<dbReference type="Proteomes" id="UP000290958">
    <property type="component" value="Unassembled WGS sequence"/>
</dbReference>
<accession>A0A4Q1KIU5</accession>